<comment type="caution">
    <text evidence="3">The sequence shown here is derived from an EMBL/GenBank/DDBJ whole genome shotgun (WGS) entry which is preliminary data.</text>
</comment>
<dbReference type="InterPro" id="IPR007518">
    <property type="entry name" value="MINDY"/>
</dbReference>
<gene>
    <name evidence="3" type="ORF">CLO192961_LOCUS158717</name>
</gene>
<keyword evidence="4" id="KW-1185">Reference proteome</keyword>
<feature type="compositionally biased region" description="Polar residues" evidence="1">
    <location>
        <begin position="862"/>
        <end position="875"/>
    </location>
</feature>
<feature type="compositionally biased region" description="Basic and acidic residues" evidence="1">
    <location>
        <begin position="347"/>
        <end position="367"/>
    </location>
</feature>
<feature type="compositionally biased region" description="Polar residues" evidence="1">
    <location>
        <begin position="153"/>
        <end position="168"/>
    </location>
</feature>
<sequence length="994" mass="107516">MNNPGGVSQPPAYFNSDQSRPPLRSRDSWEYYSTDDEAPEPRPKPKHLKSKPDDSRQNPLTAPASLRVGGPPPIPQAADSTAQAGSAPGTSGDTISRSPSVPEALRPGGAQRKQTNPFLRKPVPAASTPPSEQLSKLDLSEEPVRPPVWKPTPTRQHTEASSIYSQASGPPPEIPPSTSSYPDGGPKASADNIWDSLPPSKPQTNAVAWPGPHDAAAAYLDSPVELLDDPWAAPSAVPPAPPTKQPPMIPQADSNPWASTAPSSNAPSQRPSPPRQESPFPAQESVGPSKTSPNVPPQSYMQPPPLPTASMVSLPSDDEPGWGSTKRRDMSKSPVPHAATVSDLSLAEDRDIWGDVSALEKDKDKGKAPAIPPQEMAGSSDWNLIDVESLPAPNGPPPGTSRGPTPGEGASEENPALPARPTEDDARWTSPRPPVDAKAETYQVKNIRWQDANSSNGDTRVSPILVQNANGPCPLVALVNALSLTTPPDHSDATLVEVLRSREQVSLNLLLDAVFEELMSPRRLGEDGSLPDITDLYAFLQSLHTGMNVNPRFAPSDAVRQAFERTTLTHLNPNERGTYIPGTFENTQEMGLYATFKIPLIHGWLPPLGDPAYEAMERQGASYEDAQNLLFREEELDRKLSNSSIGLTEDEQQLYQDVYTIKGFLESSATQLTSWGIQVISRAIRPGTFAILFRNDHFSTLYCHPQTKQLVTLVTDDGYRSHEEVVWESLVDINGERTQYLSGDFKVVGSDASSSFGGYSEGQGSEWTTVSNKRGKARQTVEEPEAGPALSAAEQEDRDLALALQLQEEEDQKHREEEARRKREQELSNRVIEQQGRQPYRSVSNVTPSSSSMSTGIAPARRSSNTLNVTVGSNATPRTPPRPVTQQIRPMVPPRRSNVPATNRPPEDGADAPPPYEQAAQSEPYVPPPGHPNHPGSSPNMSRQSTNASNNGAFPPRQGQRLPGQAAAAAAAAPQGLRQNPYGTRERDRDCIVM</sequence>
<feature type="compositionally biased region" description="Basic and acidic residues" evidence="1">
    <location>
        <begin position="984"/>
        <end position="994"/>
    </location>
</feature>
<evidence type="ECO:0000313" key="4">
    <source>
        <dbReference type="Proteomes" id="UP000766486"/>
    </source>
</evidence>
<dbReference type="InterPro" id="IPR033979">
    <property type="entry name" value="MINDY_domain"/>
</dbReference>
<accession>A0ABY6U530</accession>
<feature type="compositionally biased region" description="Pro residues" evidence="1">
    <location>
        <begin position="236"/>
        <end position="249"/>
    </location>
</feature>
<evidence type="ECO:0000313" key="3">
    <source>
        <dbReference type="EMBL" id="VUC25237.1"/>
    </source>
</evidence>
<feature type="compositionally biased region" description="Polar residues" evidence="1">
    <location>
        <begin position="78"/>
        <end position="99"/>
    </location>
</feature>
<feature type="region of interest" description="Disordered" evidence="1">
    <location>
        <begin position="229"/>
        <end position="443"/>
    </location>
</feature>
<dbReference type="PANTHER" id="PTHR18063:SF6">
    <property type="entry name" value="UBIQUITIN CARBOXYL-TERMINAL HYDROLASE"/>
    <property type="match status" value="1"/>
</dbReference>
<dbReference type="Pfam" id="PF04424">
    <property type="entry name" value="MINDY_DUB"/>
    <property type="match status" value="1"/>
</dbReference>
<name>A0ABY6U530_BIOOC</name>
<feature type="compositionally biased region" description="Polar residues" evidence="1">
    <location>
        <begin position="941"/>
        <end position="952"/>
    </location>
</feature>
<feature type="compositionally biased region" description="Polar residues" evidence="1">
    <location>
        <begin position="755"/>
        <end position="772"/>
    </location>
</feature>
<proteinExistence type="predicted"/>
<feature type="compositionally biased region" description="Low complexity" evidence="1">
    <location>
        <begin position="957"/>
        <end position="979"/>
    </location>
</feature>
<feature type="region of interest" description="Disordered" evidence="1">
    <location>
        <begin position="1"/>
        <end position="212"/>
    </location>
</feature>
<protein>
    <recommendedName>
        <fullName evidence="2">MINDY deubiquitinase domain-containing protein</fullName>
    </recommendedName>
</protein>
<organism evidence="3 4">
    <name type="scientific">Bionectria ochroleuca</name>
    <name type="common">Gliocladium roseum</name>
    <dbReference type="NCBI Taxonomy" id="29856"/>
    <lineage>
        <taxon>Eukaryota</taxon>
        <taxon>Fungi</taxon>
        <taxon>Dikarya</taxon>
        <taxon>Ascomycota</taxon>
        <taxon>Pezizomycotina</taxon>
        <taxon>Sordariomycetes</taxon>
        <taxon>Hypocreomycetidae</taxon>
        <taxon>Hypocreales</taxon>
        <taxon>Bionectriaceae</taxon>
        <taxon>Clonostachys</taxon>
    </lineage>
</organism>
<feature type="compositionally biased region" description="Low complexity" evidence="1">
    <location>
        <begin position="842"/>
        <end position="855"/>
    </location>
</feature>
<feature type="domain" description="MINDY deubiquitinase" evidence="2">
    <location>
        <begin position="440"/>
        <end position="745"/>
    </location>
</feature>
<evidence type="ECO:0000256" key="1">
    <source>
        <dbReference type="SAM" id="MobiDB-lite"/>
    </source>
</evidence>
<evidence type="ECO:0000259" key="2">
    <source>
        <dbReference type="Pfam" id="PF04424"/>
    </source>
</evidence>
<dbReference type="Proteomes" id="UP000766486">
    <property type="component" value="Unassembled WGS sequence"/>
</dbReference>
<feature type="compositionally biased region" description="Low complexity" evidence="1">
    <location>
        <begin position="400"/>
        <end position="409"/>
    </location>
</feature>
<feature type="compositionally biased region" description="Basic and acidic residues" evidence="1">
    <location>
        <begin position="811"/>
        <end position="827"/>
    </location>
</feature>
<dbReference type="EMBL" id="CABFNS010000731">
    <property type="protein sequence ID" value="VUC25237.1"/>
    <property type="molecule type" value="Genomic_DNA"/>
</dbReference>
<feature type="region of interest" description="Disordered" evidence="1">
    <location>
        <begin position="755"/>
        <end position="994"/>
    </location>
</feature>
<reference evidence="3 4" key="1">
    <citation type="submission" date="2019-06" db="EMBL/GenBank/DDBJ databases">
        <authorList>
            <person name="Broberg M."/>
        </authorList>
    </citation>
    <scope>NUCLEOTIDE SEQUENCE [LARGE SCALE GENOMIC DNA]</scope>
</reference>
<dbReference type="PANTHER" id="PTHR18063">
    <property type="entry name" value="NF-E2 INDUCIBLE PROTEIN"/>
    <property type="match status" value="1"/>
</dbReference>